<feature type="transmembrane region" description="Helical" evidence="9">
    <location>
        <begin position="271"/>
        <end position="292"/>
    </location>
</feature>
<dbReference type="InterPro" id="IPR050524">
    <property type="entry name" value="APC_YAT"/>
</dbReference>
<sequence length="521" mass="55039">MSPMSKTSVETQEQRPASSLGDQARLPGAPCGDQEPDKKLRRSLGSRHLQMIAIGGSIGTGLFVASGGTISQAGPGGALVAYAAVGLMVYLLMQSLGEMAAKIPVAGSFQTFATRFVSPSFGFAIGWNYWFNWAITVAAELVAAGIVMNFWLPGVPGWIWAAVFLALLTGLNALSAKAFGEGEFWLALIKVVTVIAFLIAGVLMIFGVIGQGQSGFGQWTNPDDVFHGGFVSIIAVFMIAGFSFQGTELVGVAAGEAKNPRREVPRAIRTVFWRIMLFYIGAIFIIGTLVPLTDPSLLASGEADVAASPFTMVFERAGIAFAAALMNAVILTAILSAGNSGLYASTRMLYSMALDGKAPKVFGKLNRRGVPMPALLATASVGLFGFLTAIVGQGAAYAWLLNVSGLCGFIVWAGIAISHYRFRRGFLAQGHSVSELPYKAALFPIGPLVAFAVLILVIAGQNYEAVLAGRGMEVLSAYIGIPLFLALWLGHRMVTKSKVVPLKDMDLSSPEDAGLVEVDPR</sequence>
<evidence type="ECO:0000256" key="7">
    <source>
        <dbReference type="ARBA" id="ARBA00023136"/>
    </source>
</evidence>
<evidence type="ECO:0000256" key="4">
    <source>
        <dbReference type="ARBA" id="ARBA00022692"/>
    </source>
</evidence>
<dbReference type="Gene3D" id="1.20.1740.10">
    <property type="entry name" value="Amino acid/polyamine transporter I"/>
    <property type="match status" value="1"/>
</dbReference>
<proteinExistence type="inferred from homology"/>
<dbReference type="Proteomes" id="UP000307000">
    <property type="component" value="Chromosome"/>
</dbReference>
<protein>
    <submittedName>
        <fullName evidence="11">Gamma-aminobutyrate permease</fullName>
    </submittedName>
</protein>
<feature type="domain" description="Amino acid permease/ SLC12A" evidence="10">
    <location>
        <begin position="48"/>
        <end position="498"/>
    </location>
</feature>
<dbReference type="PROSITE" id="PS00218">
    <property type="entry name" value="AMINO_ACID_PERMEASE_1"/>
    <property type="match status" value="1"/>
</dbReference>
<evidence type="ECO:0000259" key="10">
    <source>
        <dbReference type="Pfam" id="PF00324"/>
    </source>
</evidence>
<feature type="transmembrane region" description="Helical" evidence="9">
    <location>
        <begin position="76"/>
        <end position="93"/>
    </location>
</feature>
<dbReference type="GO" id="GO:0015171">
    <property type="term" value="F:amino acid transmembrane transporter activity"/>
    <property type="evidence" value="ECO:0007669"/>
    <property type="project" value="TreeGrafter"/>
</dbReference>
<dbReference type="PIRSF" id="PIRSF006060">
    <property type="entry name" value="AA_transporter"/>
    <property type="match status" value="1"/>
</dbReference>
<comment type="subcellular location">
    <subcellularLocation>
        <location evidence="1">Membrane</location>
        <topology evidence="1">Multi-pass membrane protein</topology>
    </subcellularLocation>
</comment>
<keyword evidence="3" id="KW-0813">Transport</keyword>
<evidence type="ECO:0000256" key="5">
    <source>
        <dbReference type="ARBA" id="ARBA00022970"/>
    </source>
</evidence>
<evidence type="ECO:0000256" key="9">
    <source>
        <dbReference type="SAM" id="Phobius"/>
    </source>
</evidence>
<dbReference type="GO" id="GO:0016020">
    <property type="term" value="C:membrane"/>
    <property type="evidence" value="ECO:0007669"/>
    <property type="project" value="UniProtKB-SubCell"/>
</dbReference>
<keyword evidence="6 9" id="KW-1133">Transmembrane helix</keyword>
<keyword evidence="4 9" id="KW-0812">Transmembrane</keyword>
<evidence type="ECO:0000256" key="1">
    <source>
        <dbReference type="ARBA" id="ARBA00004141"/>
    </source>
</evidence>
<name>A0A5B7WUM6_9MICC</name>
<comment type="similarity">
    <text evidence="2">Belongs to the amino acid-polyamine-organocation (APC) superfamily. Amino acid transporter (AAT) (TC 2.A.3.1) family.</text>
</comment>
<feature type="transmembrane region" description="Helical" evidence="9">
    <location>
        <begin position="130"/>
        <end position="152"/>
    </location>
</feature>
<dbReference type="FunFam" id="1.20.1740.10:FF:000001">
    <property type="entry name" value="Amino acid permease"/>
    <property type="match status" value="1"/>
</dbReference>
<dbReference type="EMBL" id="CP034412">
    <property type="protein sequence ID" value="QCY47738.1"/>
    <property type="molecule type" value="Genomic_DNA"/>
</dbReference>
<keyword evidence="5" id="KW-0029">Amino-acid transport</keyword>
<gene>
    <name evidence="11" type="ORF">GcLGCM259_2023</name>
</gene>
<feature type="transmembrane region" description="Helical" evidence="9">
    <location>
        <begin position="370"/>
        <end position="391"/>
    </location>
</feature>
<evidence type="ECO:0000313" key="11">
    <source>
        <dbReference type="EMBL" id="QCY47738.1"/>
    </source>
</evidence>
<dbReference type="KEGG" id="gcr:GcLGCM259_2023"/>
<dbReference type="InterPro" id="IPR004841">
    <property type="entry name" value="AA-permease/SLC12A_dom"/>
</dbReference>
<reference evidence="11 12" key="1">
    <citation type="submission" date="2018-12" db="EMBL/GenBank/DDBJ databases">
        <title>Complete Genome Sequence of Glutamicibacter creatinolyticus strain LGCM259,isolated from an abscess of a 12-year-old mare in Italy.</title>
        <authorList>
            <person name="Santos R.G."/>
            <person name="Silva A.L."/>
            <person name="Seyffert N."/>
            <person name="Castro T.L.P."/>
            <person name="Attili A.R."/>
            <person name="Rifici C."/>
            <person name="Mazzullo G."/>
            <person name="Brenig B."/>
            <person name="Venanzi F."/>
            <person name="Azevedo V."/>
        </authorList>
    </citation>
    <scope>NUCLEOTIDE SEQUENCE [LARGE SCALE GENOMIC DNA]</scope>
    <source>
        <strain evidence="11 12">LGCM 259</strain>
    </source>
</reference>
<feature type="transmembrane region" description="Helical" evidence="9">
    <location>
        <begin position="229"/>
        <end position="250"/>
    </location>
</feature>
<keyword evidence="12" id="KW-1185">Reference proteome</keyword>
<dbReference type="PANTHER" id="PTHR43341:SF1">
    <property type="entry name" value="GENERAL AMINO-ACID PERMEASE GAP1"/>
    <property type="match status" value="1"/>
</dbReference>
<dbReference type="Pfam" id="PF00324">
    <property type="entry name" value="AA_permease"/>
    <property type="match status" value="1"/>
</dbReference>
<evidence type="ECO:0000256" key="2">
    <source>
        <dbReference type="ARBA" id="ARBA00008583"/>
    </source>
</evidence>
<feature type="transmembrane region" description="Helical" evidence="9">
    <location>
        <begin position="319"/>
        <end position="344"/>
    </location>
</feature>
<feature type="transmembrane region" description="Helical" evidence="9">
    <location>
        <begin position="187"/>
        <end position="209"/>
    </location>
</feature>
<evidence type="ECO:0000256" key="3">
    <source>
        <dbReference type="ARBA" id="ARBA00022448"/>
    </source>
</evidence>
<organism evidence="11 12">
    <name type="scientific">Glutamicibacter creatinolyticus</name>
    <dbReference type="NCBI Taxonomy" id="162496"/>
    <lineage>
        <taxon>Bacteria</taxon>
        <taxon>Bacillati</taxon>
        <taxon>Actinomycetota</taxon>
        <taxon>Actinomycetes</taxon>
        <taxon>Micrococcales</taxon>
        <taxon>Micrococcaceae</taxon>
        <taxon>Glutamicibacter</taxon>
    </lineage>
</organism>
<feature type="transmembrane region" description="Helical" evidence="9">
    <location>
        <begin position="397"/>
        <end position="420"/>
    </location>
</feature>
<evidence type="ECO:0000256" key="8">
    <source>
        <dbReference type="SAM" id="MobiDB-lite"/>
    </source>
</evidence>
<feature type="region of interest" description="Disordered" evidence="8">
    <location>
        <begin position="1"/>
        <end position="39"/>
    </location>
</feature>
<feature type="transmembrane region" description="Helical" evidence="9">
    <location>
        <begin position="441"/>
        <end position="463"/>
    </location>
</feature>
<dbReference type="PANTHER" id="PTHR43341">
    <property type="entry name" value="AMINO ACID PERMEASE"/>
    <property type="match status" value="1"/>
</dbReference>
<feature type="transmembrane region" description="Helical" evidence="9">
    <location>
        <begin position="475"/>
        <end position="494"/>
    </location>
</feature>
<evidence type="ECO:0000256" key="6">
    <source>
        <dbReference type="ARBA" id="ARBA00022989"/>
    </source>
</evidence>
<feature type="compositionally biased region" description="Polar residues" evidence="8">
    <location>
        <begin position="1"/>
        <end position="21"/>
    </location>
</feature>
<evidence type="ECO:0000313" key="12">
    <source>
        <dbReference type="Proteomes" id="UP000307000"/>
    </source>
</evidence>
<feature type="transmembrane region" description="Helical" evidence="9">
    <location>
        <begin position="49"/>
        <end position="70"/>
    </location>
</feature>
<dbReference type="InterPro" id="IPR004840">
    <property type="entry name" value="Amino_acid_permease_CS"/>
</dbReference>
<accession>A0A5B7WUM6</accession>
<keyword evidence="7 9" id="KW-0472">Membrane</keyword>
<dbReference type="AlphaFoldDB" id="A0A5B7WUM6"/>
<feature type="transmembrane region" description="Helical" evidence="9">
    <location>
        <begin position="158"/>
        <end position="175"/>
    </location>
</feature>